<dbReference type="SMR" id="A0A553IJI2"/>
<protein>
    <recommendedName>
        <fullName evidence="8 9">Large ribosomal subunit protein uL1</fullName>
    </recommendedName>
</protein>
<reference evidence="11 12" key="1">
    <citation type="submission" date="2019-07" db="EMBL/GenBank/DDBJ databases">
        <title>Genome sequence of Acholeplasma laidlawii strain with increased resistance to erythromycin.</title>
        <authorList>
            <person name="Medvedeva E.S."/>
            <person name="Baranova N.B."/>
            <person name="Siniagina M.N."/>
            <person name="Mouzykantov A."/>
            <person name="Chernova O.A."/>
            <person name="Chernov V.M."/>
        </authorList>
    </citation>
    <scope>NUCLEOTIDE SEQUENCE [LARGE SCALE GENOMIC DNA]</scope>
    <source>
        <strain evidence="11 12">PG8REry</strain>
    </source>
</reference>
<dbReference type="SUPFAM" id="SSF56808">
    <property type="entry name" value="Ribosomal protein L1"/>
    <property type="match status" value="1"/>
</dbReference>
<dbReference type="Gene3D" id="3.30.190.20">
    <property type="match status" value="1"/>
</dbReference>
<dbReference type="GO" id="GO:0015934">
    <property type="term" value="C:large ribosomal subunit"/>
    <property type="evidence" value="ECO:0007669"/>
    <property type="project" value="InterPro"/>
</dbReference>
<evidence type="ECO:0000256" key="5">
    <source>
        <dbReference type="ARBA" id="ARBA00022884"/>
    </source>
</evidence>
<dbReference type="AlphaFoldDB" id="A0A553IJI2"/>
<evidence type="ECO:0000256" key="8">
    <source>
        <dbReference type="ARBA" id="ARBA00035241"/>
    </source>
</evidence>
<dbReference type="GO" id="GO:0006417">
    <property type="term" value="P:regulation of translation"/>
    <property type="evidence" value="ECO:0007669"/>
    <property type="project" value="UniProtKB-KW"/>
</dbReference>
<dbReference type="GeneID" id="41338360"/>
<evidence type="ECO:0000256" key="4">
    <source>
        <dbReference type="ARBA" id="ARBA00022845"/>
    </source>
</evidence>
<dbReference type="EMBL" id="VKID01000001">
    <property type="protein sequence ID" value="TRY00377.1"/>
    <property type="molecule type" value="Genomic_DNA"/>
</dbReference>
<dbReference type="PIRSF" id="PIRSF002155">
    <property type="entry name" value="Ribosomal_L1"/>
    <property type="match status" value="1"/>
</dbReference>
<dbReference type="InterPro" id="IPR023673">
    <property type="entry name" value="Ribosomal_uL1_CS"/>
</dbReference>
<name>A0A553IJI2_ACHLA</name>
<keyword evidence="6 9" id="KW-0689">Ribosomal protein</keyword>
<dbReference type="PANTHER" id="PTHR36427:SF3">
    <property type="entry name" value="LARGE RIBOSOMAL SUBUNIT PROTEIN UL1M"/>
    <property type="match status" value="1"/>
</dbReference>
<dbReference type="NCBIfam" id="TIGR01169">
    <property type="entry name" value="rplA_bact"/>
    <property type="match status" value="1"/>
</dbReference>
<dbReference type="InterPro" id="IPR023674">
    <property type="entry name" value="Ribosomal_uL1-like"/>
</dbReference>
<dbReference type="PANTHER" id="PTHR36427">
    <property type="entry name" value="54S RIBOSOMAL PROTEIN L1, MITOCHONDRIAL"/>
    <property type="match status" value="1"/>
</dbReference>
<keyword evidence="9" id="KW-0820">tRNA-binding</keyword>
<comment type="caution">
    <text evidence="11">The sequence shown here is derived from an EMBL/GenBank/DDBJ whole genome shotgun (WGS) entry which is preliminary data.</text>
</comment>
<dbReference type="InterPro" id="IPR028364">
    <property type="entry name" value="Ribosomal_uL1/biogenesis"/>
</dbReference>
<dbReference type="PROSITE" id="PS01199">
    <property type="entry name" value="RIBOSOMAL_L1"/>
    <property type="match status" value="1"/>
</dbReference>
<evidence type="ECO:0000256" key="7">
    <source>
        <dbReference type="ARBA" id="ARBA00023274"/>
    </source>
</evidence>
<keyword evidence="7 9" id="KW-0687">Ribonucleoprotein</keyword>
<gene>
    <name evidence="9" type="primary">rplA</name>
    <name evidence="11" type="ORF">FNV44_04815</name>
</gene>
<dbReference type="RefSeq" id="WP_012242124.1">
    <property type="nucleotide sequence ID" value="NZ_JACAOE010000001.1"/>
</dbReference>
<dbReference type="CDD" id="cd00403">
    <property type="entry name" value="Ribosomal_L1"/>
    <property type="match status" value="1"/>
</dbReference>
<dbReference type="OMA" id="EFRVDKH"/>
<comment type="subunit">
    <text evidence="9">Part of the 50S ribosomal subunit.</text>
</comment>
<keyword evidence="4 9" id="KW-0810">Translation regulation</keyword>
<comment type="similarity">
    <text evidence="1 9 10">Belongs to the universal ribosomal protein uL1 family.</text>
</comment>
<evidence type="ECO:0000256" key="1">
    <source>
        <dbReference type="ARBA" id="ARBA00010531"/>
    </source>
</evidence>
<comment type="function">
    <text evidence="9">Protein L1 is also a translational repressor protein, it controls the translation of the L11 operon by binding to its mRNA.</text>
</comment>
<evidence type="ECO:0000313" key="11">
    <source>
        <dbReference type="EMBL" id="TRY00377.1"/>
    </source>
</evidence>
<dbReference type="InterPro" id="IPR005878">
    <property type="entry name" value="Ribosom_uL1_bac-type"/>
</dbReference>
<dbReference type="GO" id="GO:0006412">
    <property type="term" value="P:translation"/>
    <property type="evidence" value="ECO:0007669"/>
    <property type="project" value="UniProtKB-UniRule"/>
</dbReference>
<evidence type="ECO:0000256" key="10">
    <source>
        <dbReference type="RuleBase" id="RU000659"/>
    </source>
</evidence>
<keyword evidence="5 9" id="KW-0694">RNA-binding</keyword>
<dbReference type="InterPro" id="IPR002143">
    <property type="entry name" value="Ribosomal_uL1"/>
</dbReference>
<accession>A0A553IJI2</accession>
<dbReference type="GO" id="GO:0019843">
    <property type="term" value="F:rRNA binding"/>
    <property type="evidence" value="ECO:0007669"/>
    <property type="project" value="UniProtKB-UniRule"/>
</dbReference>
<organism evidence="11 12">
    <name type="scientific">Acholeplasma laidlawii</name>
    <dbReference type="NCBI Taxonomy" id="2148"/>
    <lineage>
        <taxon>Bacteria</taxon>
        <taxon>Bacillati</taxon>
        <taxon>Mycoplasmatota</taxon>
        <taxon>Mollicutes</taxon>
        <taxon>Acholeplasmatales</taxon>
        <taxon>Acholeplasmataceae</taxon>
        <taxon>Acholeplasma</taxon>
    </lineage>
</organism>
<keyword evidence="3 9" id="KW-0699">rRNA-binding</keyword>
<dbReference type="FunFam" id="3.40.50.790:FF:000001">
    <property type="entry name" value="50S ribosomal protein L1"/>
    <property type="match status" value="1"/>
</dbReference>
<evidence type="ECO:0000256" key="9">
    <source>
        <dbReference type="HAMAP-Rule" id="MF_01318"/>
    </source>
</evidence>
<evidence type="ECO:0000256" key="6">
    <source>
        <dbReference type="ARBA" id="ARBA00022980"/>
    </source>
</evidence>
<dbReference type="Gene3D" id="3.40.50.790">
    <property type="match status" value="1"/>
</dbReference>
<dbReference type="Proteomes" id="UP000315938">
    <property type="component" value="Unassembled WGS sequence"/>
</dbReference>
<dbReference type="HAMAP" id="MF_01318_B">
    <property type="entry name" value="Ribosomal_uL1_B"/>
    <property type="match status" value="1"/>
</dbReference>
<dbReference type="Pfam" id="PF00687">
    <property type="entry name" value="Ribosomal_L1"/>
    <property type="match status" value="1"/>
</dbReference>
<dbReference type="GO" id="GO:0003735">
    <property type="term" value="F:structural constituent of ribosome"/>
    <property type="evidence" value="ECO:0007669"/>
    <property type="project" value="InterPro"/>
</dbReference>
<evidence type="ECO:0000313" key="12">
    <source>
        <dbReference type="Proteomes" id="UP000315938"/>
    </source>
</evidence>
<keyword evidence="2 9" id="KW-0678">Repressor</keyword>
<sequence length="230" mass="24916">MKRGKKYLEAVKLYDKSVAYTGLEAVELAKKTSVAKFDATVEVAFRLNVDPRKADQNLRGAISLPHGTGKTVRVVVIAKPEKAKEALAAGALEAGDVELIDKIGKGWFDFDVMVATPDMMAQLGKLGRVLGPKGLMPNPKTGTVTLDVAKAVEEIKAGKIEYRTDKVGNIHAPIGKVSFDSNKLHENMLAIYNQLVRIKPATVKGTYIKKIALSTTMGPGIMVEENNIKK</sequence>
<dbReference type="GO" id="GO:0000049">
    <property type="term" value="F:tRNA binding"/>
    <property type="evidence" value="ECO:0007669"/>
    <property type="project" value="UniProtKB-KW"/>
</dbReference>
<dbReference type="InterPro" id="IPR016095">
    <property type="entry name" value="Ribosomal_uL1_3-a/b-sand"/>
</dbReference>
<proteinExistence type="inferred from homology"/>
<evidence type="ECO:0000256" key="2">
    <source>
        <dbReference type="ARBA" id="ARBA00022491"/>
    </source>
</evidence>
<evidence type="ECO:0000256" key="3">
    <source>
        <dbReference type="ARBA" id="ARBA00022730"/>
    </source>
</evidence>
<comment type="function">
    <text evidence="9">Binds directly to 23S rRNA. The L1 stalk is quite mobile in the ribosome, and is involved in E site tRNA release.</text>
</comment>